<evidence type="ECO:0008006" key="3">
    <source>
        <dbReference type="Google" id="ProtNLM"/>
    </source>
</evidence>
<dbReference type="PANTHER" id="PTHR46060">
    <property type="entry name" value="MARINER MOS1 TRANSPOSASE-LIKE PROTEIN"/>
    <property type="match status" value="1"/>
</dbReference>
<accession>A0A4C1Y850</accession>
<proteinExistence type="predicted"/>
<reference evidence="1 2" key="1">
    <citation type="journal article" date="2019" name="Commun. Biol.">
        <title>The bagworm genome reveals a unique fibroin gene that provides high tensile strength.</title>
        <authorList>
            <person name="Kono N."/>
            <person name="Nakamura H."/>
            <person name="Ohtoshi R."/>
            <person name="Tomita M."/>
            <person name="Numata K."/>
            <person name="Arakawa K."/>
        </authorList>
    </citation>
    <scope>NUCLEOTIDE SEQUENCE [LARGE SCALE GENOMIC DNA]</scope>
</reference>
<dbReference type="InterPro" id="IPR052709">
    <property type="entry name" value="Transposase-MT_Hybrid"/>
</dbReference>
<keyword evidence="2" id="KW-1185">Reference proteome</keyword>
<dbReference type="STRING" id="151549.A0A4C1Y850"/>
<dbReference type="AlphaFoldDB" id="A0A4C1Y850"/>
<dbReference type="EMBL" id="BGZK01001084">
    <property type="protein sequence ID" value="GBP70739.1"/>
    <property type="molecule type" value="Genomic_DNA"/>
</dbReference>
<name>A0A4C1Y850_EUMVA</name>
<dbReference type="GO" id="GO:0003676">
    <property type="term" value="F:nucleic acid binding"/>
    <property type="evidence" value="ECO:0007669"/>
    <property type="project" value="InterPro"/>
</dbReference>
<dbReference type="InterPro" id="IPR036397">
    <property type="entry name" value="RNaseH_sf"/>
</dbReference>
<protein>
    <recommendedName>
        <fullName evidence="3">Mariner Mos1 transposase</fullName>
    </recommendedName>
</protein>
<gene>
    <name evidence="1" type="ORF">EVAR_51038_1</name>
</gene>
<sequence length="277" mass="32776">MDLNRKNFRAMIHYDFWRGLIQKQCIDQLTSTFEDEAPSKTTGHHWFSAFNRGRFMLTEEFKEGDEFRIYAYDPETEQQSTVWVFQDEHNPTKVIRAKITLKQMVACFFAETTRFLEGQKIELTSYPPYSSDLAPNDFHLFPSVKNKLRGQHFSSREETVDNFERSFSEVVILGRQNLPASELNDSHRRRYYSNRNPYFVGYDSKITIEKASPSPEVDPVYDARRSRGDNLRTKFKAAIVLVRRPNEPQPVKAAKEVVIRLRKKKLRKFENEREKSW</sequence>
<dbReference type="PANTHER" id="PTHR46060:SF1">
    <property type="entry name" value="MARINER MOS1 TRANSPOSASE-LIKE PROTEIN"/>
    <property type="match status" value="1"/>
</dbReference>
<comment type="caution">
    <text evidence="1">The sequence shown here is derived from an EMBL/GenBank/DDBJ whole genome shotgun (WGS) entry which is preliminary data.</text>
</comment>
<dbReference type="OrthoDB" id="10017160at2759"/>
<dbReference type="Gene3D" id="3.30.420.10">
    <property type="entry name" value="Ribonuclease H-like superfamily/Ribonuclease H"/>
    <property type="match status" value="1"/>
</dbReference>
<evidence type="ECO:0000313" key="1">
    <source>
        <dbReference type="EMBL" id="GBP70739.1"/>
    </source>
</evidence>
<evidence type="ECO:0000313" key="2">
    <source>
        <dbReference type="Proteomes" id="UP000299102"/>
    </source>
</evidence>
<organism evidence="1 2">
    <name type="scientific">Eumeta variegata</name>
    <name type="common">Bagworm moth</name>
    <name type="synonym">Eumeta japonica</name>
    <dbReference type="NCBI Taxonomy" id="151549"/>
    <lineage>
        <taxon>Eukaryota</taxon>
        <taxon>Metazoa</taxon>
        <taxon>Ecdysozoa</taxon>
        <taxon>Arthropoda</taxon>
        <taxon>Hexapoda</taxon>
        <taxon>Insecta</taxon>
        <taxon>Pterygota</taxon>
        <taxon>Neoptera</taxon>
        <taxon>Endopterygota</taxon>
        <taxon>Lepidoptera</taxon>
        <taxon>Glossata</taxon>
        <taxon>Ditrysia</taxon>
        <taxon>Tineoidea</taxon>
        <taxon>Psychidae</taxon>
        <taxon>Oiketicinae</taxon>
        <taxon>Eumeta</taxon>
    </lineage>
</organism>
<dbReference type="Proteomes" id="UP000299102">
    <property type="component" value="Unassembled WGS sequence"/>
</dbReference>